<dbReference type="AlphaFoldDB" id="A0A7X9NHD1"/>
<organism evidence="2 3">
    <name type="scientific">Faecalicoccus pleomorphus</name>
    <dbReference type="NCBI Taxonomy" id="1323"/>
    <lineage>
        <taxon>Bacteria</taxon>
        <taxon>Bacillati</taxon>
        <taxon>Bacillota</taxon>
        <taxon>Erysipelotrichia</taxon>
        <taxon>Erysipelotrichales</taxon>
        <taxon>Erysipelotrichaceae</taxon>
        <taxon>Faecalicoccus</taxon>
    </lineage>
</organism>
<gene>
    <name evidence="2" type="ORF">HF861_03165</name>
</gene>
<reference evidence="2 3" key="1">
    <citation type="submission" date="2020-04" db="EMBL/GenBank/DDBJ databases">
        <authorList>
            <person name="Hitch T.C.A."/>
            <person name="Wylensek D."/>
            <person name="Clavel T."/>
        </authorList>
    </citation>
    <scope>NUCLEOTIDE SEQUENCE [LARGE SCALE GENOMIC DNA]</scope>
    <source>
        <strain evidence="2 3">BSM-383-APC-22F</strain>
    </source>
</reference>
<protein>
    <submittedName>
        <fullName evidence="2">Helix-turn-helix domain-containing protein</fullName>
    </submittedName>
</protein>
<comment type="caution">
    <text evidence="2">The sequence shown here is derived from an EMBL/GenBank/DDBJ whole genome shotgun (WGS) entry which is preliminary data.</text>
</comment>
<dbReference type="Pfam" id="PF12728">
    <property type="entry name" value="HTH_17"/>
    <property type="match status" value="1"/>
</dbReference>
<evidence type="ECO:0000313" key="2">
    <source>
        <dbReference type="EMBL" id="NME43881.1"/>
    </source>
</evidence>
<name>A0A7X9NHD1_9FIRM</name>
<feature type="domain" description="Helix-turn-helix" evidence="1">
    <location>
        <begin position="21"/>
        <end position="66"/>
    </location>
</feature>
<evidence type="ECO:0000313" key="3">
    <source>
        <dbReference type="Proteomes" id="UP000540014"/>
    </source>
</evidence>
<evidence type="ECO:0000259" key="1">
    <source>
        <dbReference type="Pfam" id="PF12728"/>
    </source>
</evidence>
<dbReference type="EMBL" id="JABAFR010000005">
    <property type="protein sequence ID" value="NME43881.1"/>
    <property type="molecule type" value="Genomic_DNA"/>
</dbReference>
<dbReference type="InterPro" id="IPR041657">
    <property type="entry name" value="HTH_17"/>
</dbReference>
<dbReference type="RefSeq" id="WP_168964856.1">
    <property type="nucleotide sequence ID" value="NZ_JABAFR010000005.1"/>
</dbReference>
<dbReference type="Proteomes" id="UP000540014">
    <property type="component" value="Unassembled WGS sequence"/>
</dbReference>
<sequence length="91" mass="10798">MSKFQDLDYDSVFKEYPDIVNTEQMCEMLGSICIKTGYQLLKEHKIKYFHIGRKYMIPKVCVIDYILSSVQSKPNRKIEKEDNLNYPLIVQ</sequence>
<proteinExistence type="predicted"/>
<accession>A0A7X9NHD1</accession>